<evidence type="ECO:0008006" key="2">
    <source>
        <dbReference type="Google" id="ProtNLM"/>
    </source>
</evidence>
<dbReference type="InterPro" id="IPR036397">
    <property type="entry name" value="RNaseH_sf"/>
</dbReference>
<evidence type="ECO:0000313" key="1">
    <source>
        <dbReference type="EMBL" id="NDV29777.1"/>
    </source>
</evidence>
<dbReference type="PANTHER" id="PTHR23044">
    <property type="entry name" value="3'-5' EXONUCLEASE ERI1-RELATED"/>
    <property type="match status" value="1"/>
</dbReference>
<dbReference type="EMBL" id="GIBP01000808">
    <property type="protein sequence ID" value="NDV29777.1"/>
    <property type="molecule type" value="Transcribed_RNA"/>
</dbReference>
<dbReference type="Gene3D" id="3.30.420.10">
    <property type="entry name" value="Ribonuclease H-like superfamily/Ribonuclease H"/>
    <property type="match status" value="1"/>
</dbReference>
<name>A0A6B2KYP1_9EUKA</name>
<protein>
    <recommendedName>
        <fullName evidence="2">Exonuclease domain-containing protein</fullName>
    </recommendedName>
</protein>
<dbReference type="InterPro" id="IPR051274">
    <property type="entry name" value="3-5_Exoribonuclease"/>
</dbReference>
<proteinExistence type="predicted"/>
<reference evidence="1" key="1">
    <citation type="journal article" date="2020" name="J. Eukaryot. Microbiol.">
        <title>De novo Sequencing, Assembly and Annotation of the Transcriptome for the Free-Living Testate Amoeba Arcella intermedia.</title>
        <authorList>
            <person name="Ribeiro G.M."/>
            <person name="Porfirio-Sousa A.L."/>
            <person name="Maurer-Alcala X.X."/>
            <person name="Katz L.A."/>
            <person name="Lahr D.J.G."/>
        </authorList>
    </citation>
    <scope>NUCLEOTIDE SEQUENCE</scope>
</reference>
<dbReference type="PANTHER" id="PTHR23044:SF61">
    <property type="entry name" value="3'-5' EXORIBONUCLEASE 1-RELATED"/>
    <property type="match status" value="1"/>
</dbReference>
<accession>A0A6B2KYP1</accession>
<dbReference type="AlphaFoldDB" id="A0A6B2KYP1"/>
<dbReference type="InterPro" id="IPR012337">
    <property type="entry name" value="RNaseH-like_sf"/>
</dbReference>
<dbReference type="SUPFAM" id="SSF53098">
    <property type="entry name" value="Ribonuclease H-like"/>
    <property type="match status" value="1"/>
</dbReference>
<dbReference type="GO" id="GO:0003676">
    <property type="term" value="F:nucleic acid binding"/>
    <property type="evidence" value="ECO:0007669"/>
    <property type="project" value="InterPro"/>
</dbReference>
<organism evidence="1">
    <name type="scientific">Arcella intermedia</name>
    <dbReference type="NCBI Taxonomy" id="1963864"/>
    <lineage>
        <taxon>Eukaryota</taxon>
        <taxon>Amoebozoa</taxon>
        <taxon>Tubulinea</taxon>
        <taxon>Elardia</taxon>
        <taxon>Arcellinida</taxon>
        <taxon>Sphaerothecina</taxon>
        <taxon>Arcellidae</taxon>
        <taxon>Arcella</taxon>
    </lineage>
</organism>
<sequence>MVIFHRFVEDTILSKNKSFAIATDGRWDLMIALHIEANNKNIKLEPYWKLFFDTREEVLEFYKPPKHYHLKGLHSYMKYLNLPILGKHHSGIDDCRNISAIIKKLIEDGFRFEHPIRIPDDHVPTLNTDFNTIIEEPTLSIVLDILGLEDEEVLNVYQYGSRVYNMIEHKRWSFIIIVVDEYKGPSRYSRANIVAKVFTKSDFVHLLRENSSYSVLCVYLPQNNIWKNDWKVNFILCLLKLKRNIPDLKEKYVEKLWRNGDIKEAKREFVRIYRILVFYLQILKYDKIINFEAANEYQKQISESKLQWEEFFLTYQPQIEKKKTKFQHLIKLKFEAFEELMKTPTEEHLIKIIIDYGVDFFTRYTSLWTQKIVYSLDLIQLFSDGDTPKKYLFFHGIVLNSSGNYSMVTPPFPKIESMISLNFNPNDLQSKPVFPLKYGLLYYLFYYDNRWLVVPHISSPTENMQSYSDNFWKIWERQGCEYPTKEEFHKPFLFQLVSYRGMISNHEEIYPEHLQFIPLQLENGYGNWNPVKMIRVNSKVELQTYIEQSDPLVDKGIVLCSKSWNLLQNKQSLYLSEVLKSLNSKNTVKEDILWILLIIYPHCLSLFKLDPFYQRIILQLEEKYKDLVLIINHTYLQLMQDIGSDFKNFSKEASKFKFKQVLFVSFHKNLSIEMALRETTPSNLLTLLHNYQLIKSEHLNLN</sequence>